<evidence type="ECO:0000313" key="1">
    <source>
        <dbReference type="Proteomes" id="UP000095286"/>
    </source>
</evidence>
<sequence>MVDRLERLRSRAIESGLWFYKELPIFIKATPSGVDEPETSKYAGKNLEVPKKSGRRLSVIQSDTSNQVSGNLCNSMSSGDFLQLNLPGVSSNGSVLSDATILQPRTPSPVIRPKSTCPYPVAMPPQATANGNFVLSATAMPMSSIRNSPSAYSNISRPTDSPKSSISYVTQNSKNSNFQSRCASASPQGHINHINNQNAPPIPPRIPSNSSLPLGIYGNRRFSSTSSSASSTAINKHETEESNYEGMINQNMFGLDPVIEVKSNVSGGVTPNMSSVDGESKLDFTQEFVTPSFMSDVEPEEEILGSVQFSVTYYPKEKKLVINLISARNLRSADSNGFSDPYTKFHLIPGNAKATKLTSKTIKKTLNPDWNEEMIYYGITEEDKDKKSLRLTVLDRDRIGSDFLGETRVHLRKLPDDTPKQFNLYLENAMRTNSANDLNELSRGKILIGLQYNITQGSLIVEIVRCVELISTDANGFSDPFVKIALIPTTNKAHCKKTTIKKKSLNPEFQETFSFVVPYKELPVKTLKISVYDYDIGNKISIIISDYQWNSSNKMYSHIRDNSPTLSGVSSLSDSTQIKQAKKDLTSEEELLCVVCNSQASGRHYGQYSCEGCKSFFKRSIRRSISYTCRGNKDCIIDVSSRNQCQFCRLKKSIRMGMRKEGIKHS</sequence>
<accession>A0AC35TLG1</accession>
<name>A0AC35TLG1_9BILA</name>
<dbReference type="Proteomes" id="UP000095286">
    <property type="component" value="Unplaced"/>
</dbReference>
<proteinExistence type="predicted"/>
<organism evidence="1 2">
    <name type="scientific">Rhabditophanes sp. KR3021</name>
    <dbReference type="NCBI Taxonomy" id="114890"/>
    <lineage>
        <taxon>Eukaryota</taxon>
        <taxon>Metazoa</taxon>
        <taxon>Ecdysozoa</taxon>
        <taxon>Nematoda</taxon>
        <taxon>Chromadorea</taxon>
        <taxon>Rhabditida</taxon>
        <taxon>Tylenchina</taxon>
        <taxon>Panagrolaimomorpha</taxon>
        <taxon>Strongyloidoidea</taxon>
        <taxon>Alloionematidae</taxon>
        <taxon>Rhabditophanes</taxon>
    </lineage>
</organism>
<reference evidence="2" key="1">
    <citation type="submission" date="2016-11" db="UniProtKB">
        <authorList>
            <consortium name="WormBaseParasite"/>
        </authorList>
    </citation>
    <scope>IDENTIFICATION</scope>
    <source>
        <strain evidence="2">KR3021</strain>
    </source>
</reference>
<evidence type="ECO:0000313" key="2">
    <source>
        <dbReference type="WBParaSite" id="RSKR_0000201000.1"/>
    </source>
</evidence>
<dbReference type="WBParaSite" id="RSKR_0000201000.1">
    <property type="protein sequence ID" value="RSKR_0000201000.1"/>
    <property type="gene ID" value="RSKR_0000201000"/>
</dbReference>
<protein>
    <submittedName>
        <fullName evidence="2">C2 domain-containing protein</fullName>
    </submittedName>
</protein>